<dbReference type="Proteomes" id="UP000283509">
    <property type="component" value="Unassembled WGS sequence"/>
</dbReference>
<evidence type="ECO:0000313" key="2">
    <source>
        <dbReference type="Proteomes" id="UP000283509"/>
    </source>
</evidence>
<keyword evidence="2" id="KW-1185">Reference proteome</keyword>
<reference evidence="1 2" key="1">
    <citation type="submission" date="2018-04" db="EMBL/GenBank/DDBJ databases">
        <authorList>
            <person name="Zhang X."/>
            <person name="Yuan J."/>
            <person name="Li F."/>
            <person name="Xiang J."/>
        </authorList>
    </citation>
    <scope>NUCLEOTIDE SEQUENCE [LARGE SCALE GENOMIC DNA]</scope>
    <source>
        <tissue evidence="1">Muscle</tissue>
    </source>
</reference>
<organism evidence="1 2">
    <name type="scientific">Penaeus vannamei</name>
    <name type="common">Whiteleg shrimp</name>
    <name type="synonym">Litopenaeus vannamei</name>
    <dbReference type="NCBI Taxonomy" id="6689"/>
    <lineage>
        <taxon>Eukaryota</taxon>
        <taxon>Metazoa</taxon>
        <taxon>Ecdysozoa</taxon>
        <taxon>Arthropoda</taxon>
        <taxon>Crustacea</taxon>
        <taxon>Multicrustacea</taxon>
        <taxon>Malacostraca</taxon>
        <taxon>Eumalacostraca</taxon>
        <taxon>Eucarida</taxon>
        <taxon>Decapoda</taxon>
        <taxon>Dendrobranchiata</taxon>
        <taxon>Penaeoidea</taxon>
        <taxon>Penaeidae</taxon>
        <taxon>Penaeus</taxon>
    </lineage>
</organism>
<dbReference type="EMBL" id="QCYY01001736">
    <property type="protein sequence ID" value="ROT75765.1"/>
    <property type="molecule type" value="Genomic_DNA"/>
</dbReference>
<sequence length="483" mass="52669">MKSSSGEELLLQNGEALADEDGMLLKATSVNTRQYITLDDGKGNSVKTVAGEIMMVTESATAFIVETDEGKRLADENGNIIVDSEGNALLFVPTREIVSTQVTNVIVDGTNNTVQLLSVKGSPITVINGQGNDVAVRDGDVQLVKNTNRAMVVDMDDGSEVLVDTSGSILTDLNGKKLRLMTERKKAQKVAVNVLVEWRGQTVTLTNLEGTPVTLLDDEEVVVTMAGEVRLAVDGTNTARVRRSSSEVNVVDEEDYLLADDKGKLLTMKKVGEHKKTSVATNMLVDVEGNSIPPRDLNDSPATVVDNSANIIGLDSGEKTLKVETTGVFMETADKDLRSLESDDTHKRKLQIDDAGNPVHSENGPVQTVPINDVDLAPEADNFLIVTEEFVEASFSLQRLVAVVKREQHLMQLNLVRKSSTIKSRNYESFVGEINLFVDVVGKLQAKCLRKIMELLEKEHGSHKEEAYALLEEVNEMLPNNIP</sequence>
<proteinExistence type="predicted"/>
<dbReference type="OrthoDB" id="6354036at2759"/>
<protein>
    <submittedName>
        <fullName evidence="1">Uncharacterized protein</fullName>
    </submittedName>
</protein>
<gene>
    <name evidence="1" type="ORF">C7M84_005684</name>
</gene>
<reference evidence="1 2" key="2">
    <citation type="submission" date="2019-01" db="EMBL/GenBank/DDBJ databases">
        <title>The decoding of complex shrimp genome reveals the adaptation for benthos swimmer, frequently molting mechanism and breeding impact on genome.</title>
        <authorList>
            <person name="Sun Y."/>
            <person name="Gao Y."/>
            <person name="Yu Y."/>
        </authorList>
    </citation>
    <scope>NUCLEOTIDE SEQUENCE [LARGE SCALE GENOMIC DNA]</scope>
    <source>
        <tissue evidence="1">Muscle</tissue>
    </source>
</reference>
<name>A0A423THA7_PENVA</name>
<dbReference type="AlphaFoldDB" id="A0A423THA7"/>
<comment type="caution">
    <text evidence="1">The sequence shown here is derived from an EMBL/GenBank/DDBJ whole genome shotgun (WGS) entry which is preliminary data.</text>
</comment>
<evidence type="ECO:0000313" key="1">
    <source>
        <dbReference type="EMBL" id="ROT75765.1"/>
    </source>
</evidence>
<accession>A0A423THA7</accession>